<feature type="compositionally biased region" description="Low complexity" evidence="1">
    <location>
        <begin position="152"/>
        <end position="163"/>
    </location>
</feature>
<dbReference type="Proteomes" id="UP000308652">
    <property type="component" value="Unassembled WGS sequence"/>
</dbReference>
<proteinExistence type="predicted"/>
<keyword evidence="3" id="KW-1185">Reference proteome</keyword>
<name>A0A5C3MC10_9AGAR</name>
<dbReference type="AlphaFoldDB" id="A0A5C3MC10"/>
<feature type="compositionally biased region" description="Basic and acidic residues" evidence="1">
    <location>
        <begin position="45"/>
        <end position="54"/>
    </location>
</feature>
<sequence length="245" mass="26897">MACSTNESPILIAPRPVLVAPRPVRLTTHSLFNRSPIRLVSAPADHPDRPRLSDGTDSDDSVISLSSEVPSDKDVACSRASPRSALSSEALEEFLSILRPSFFPPTSPILRSRRSAAANLPTFQYERPFSFKSLGRLENMLPKYDHDEADISRSSQPSRASTSKTPDYTDAENIIDGDFTETENMSFRWFPSGVLSSPISRMHTRNPFQRQGSTKSPGPMSPISPLSPAAIPLPLPTPDEMTEMS</sequence>
<accession>A0A5C3MC10</accession>
<reference evidence="2 3" key="1">
    <citation type="journal article" date="2019" name="Nat. Ecol. Evol.">
        <title>Megaphylogeny resolves global patterns of mushroom evolution.</title>
        <authorList>
            <person name="Varga T."/>
            <person name="Krizsan K."/>
            <person name="Foldi C."/>
            <person name="Dima B."/>
            <person name="Sanchez-Garcia M."/>
            <person name="Sanchez-Ramirez S."/>
            <person name="Szollosi G.J."/>
            <person name="Szarkandi J.G."/>
            <person name="Papp V."/>
            <person name="Albert L."/>
            <person name="Andreopoulos W."/>
            <person name="Angelini C."/>
            <person name="Antonin V."/>
            <person name="Barry K.W."/>
            <person name="Bougher N.L."/>
            <person name="Buchanan P."/>
            <person name="Buyck B."/>
            <person name="Bense V."/>
            <person name="Catcheside P."/>
            <person name="Chovatia M."/>
            <person name="Cooper J."/>
            <person name="Damon W."/>
            <person name="Desjardin D."/>
            <person name="Finy P."/>
            <person name="Geml J."/>
            <person name="Haridas S."/>
            <person name="Hughes K."/>
            <person name="Justo A."/>
            <person name="Karasinski D."/>
            <person name="Kautmanova I."/>
            <person name="Kiss B."/>
            <person name="Kocsube S."/>
            <person name="Kotiranta H."/>
            <person name="LaButti K.M."/>
            <person name="Lechner B.E."/>
            <person name="Liimatainen K."/>
            <person name="Lipzen A."/>
            <person name="Lukacs Z."/>
            <person name="Mihaltcheva S."/>
            <person name="Morgado L.N."/>
            <person name="Niskanen T."/>
            <person name="Noordeloos M.E."/>
            <person name="Ohm R.A."/>
            <person name="Ortiz-Santana B."/>
            <person name="Ovrebo C."/>
            <person name="Racz N."/>
            <person name="Riley R."/>
            <person name="Savchenko A."/>
            <person name="Shiryaev A."/>
            <person name="Soop K."/>
            <person name="Spirin V."/>
            <person name="Szebenyi C."/>
            <person name="Tomsovsky M."/>
            <person name="Tulloss R.E."/>
            <person name="Uehling J."/>
            <person name="Grigoriev I.V."/>
            <person name="Vagvolgyi C."/>
            <person name="Papp T."/>
            <person name="Martin F.M."/>
            <person name="Miettinen O."/>
            <person name="Hibbett D.S."/>
            <person name="Nagy L.G."/>
        </authorList>
    </citation>
    <scope>NUCLEOTIDE SEQUENCE [LARGE SCALE GENOMIC DNA]</scope>
    <source>
        <strain evidence="2 3">CBS 166.37</strain>
    </source>
</reference>
<protein>
    <submittedName>
        <fullName evidence="2">Uncharacterized protein</fullName>
    </submittedName>
</protein>
<feature type="region of interest" description="Disordered" evidence="1">
    <location>
        <begin position="40"/>
        <end position="61"/>
    </location>
</feature>
<feature type="compositionally biased region" description="Low complexity" evidence="1">
    <location>
        <begin position="221"/>
        <end position="230"/>
    </location>
</feature>
<organism evidence="2 3">
    <name type="scientific">Crucibulum laeve</name>
    <dbReference type="NCBI Taxonomy" id="68775"/>
    <lineage>
        <taxon>Eukaryota</taxon>
        <taxon>Fungi</taxon>
        <taxon>Dikarya</taxon>
        <taxon>Basidiomycota</taxon>
        <taxon>Agaricomycotina</taxon>
        <taxon>Agaricomycetes</taxon>
        <taxon>Agaricomycetidae</taxon>
        <taxon>Agaricales</taxon>
        <taxon>Agaricineae</taxon>
        <taxon>Nidulariaceae</taxon>
        <taxon>Crucibulum</taxon>
    </lineage>
</organism>
<evidence type="ECO:0000313" key="3">
    <source>
        <dbReference type="Proteomes" id="UP000308652"/>
    </source>
</evidence>
<dbReference type="OrthoDB" id="3242721at2759"/>
<evidence type="ECO:0000256" key="1">
    <source>
        <dbReference type="SAM" id="MobiDB-lite"/>
    </source>
</evidence>
<feature type="region of interest" description="Disordered" evidence="1">
    <location>
        <begin position="148"/>
        <end position="172"/>
    </location>
</feature>
<dbReference type="EMBL" id="ML213592">
    <property type="protein sequence ID" value="TFK42730.1"/>
    <property type="molecule type" value="Genomic_DNA"/>
</dbReference>
<evidence type="ECO:0000313" key="2">
    <source>
        <dbReference type="EMBL" id="TFK42730.1"/>
    </source>
</evidence>
<feature type="compositionally biased region" description="Polar residues" evidence="1">
    <location>
        <begin position="206"/>
        <end position="216"/>
    </location>
</feature>
<gene>
    <name evidence="2" type="ORF">BDQ12DRAFT_676714</name>
</gene>
<feature type="region of interest" description="Disordered" evidence="1">
    <location>
        <begin position="200"/>
        <end position="245"/>
    </location>
</feature>